<dbReference type="GO" id="GO:0005634">
    <property type="term" value="C:nucleus"/>
    <property type="evidence" value="ECO:0007669"/>
    <property type="project" value="UniProtKB-SubCell"/>
</dbReference>
<dbReference type="PROSITE" id="PS50157">
    <property type="entry name" value="ZINC_FINGER_C2H2_2"/>
    <property type="match status" value="1"/>
</dbReference>
<keyword evidence="5" id="KW-0805">Transcription regulation</keyword>
<dbReference type="Proteomes" id="UP001642260">
    <property type="component" value="Unassembled WGS sequence"/>
</dbReference>
<keyword evidence="2" id="KW-0479">Metal-binding</keyword>
<evidence type="ECO:0000259" key="10">
    <source>
        <dbReference type="PROSITE" id="PS50157"/>
    </source>
</evidence>
<feature type="compositionally biased region" description="Polar residues" evidence="9">
    <location>
        <begin position="148"/>
        <end position="158"/>
    </location>
</feature>
<dbReference type="PANTHER" id="PTHR45801">
    <property type="entry name" value="OS07G0101800 PROTEIN"/>
    <property type="match status" value="1"/>
</dbReference>
<evidence type="ECO:0000256" key="3">
    <source>
        <dbReference type="ARBA" id="ARBA00022771"/>
    </source>
</evidence>
<keyword evidence="7" id="KW-0539">Nucleus</keyword>
<dbReference type="InterPro" id="IPR013087">
    <property type="entry name" value="Znf_C2H2_type"/>
</dbReference>
<dbReference type="PROSITE" id="PS00028">
    <property type="entry name" value="ZINC_FINGER_C2H2_1"/>
    <property type="match status" value="1"/>
</dbReference>
<feature type="domain" description="C2H2-type" evidence="10">
    <location>
        <begin position="32"/>
        <end position="59"/>
    </location>
</feature>
<dbReference type="GO" id="GO:0008270">
    <property type="term" value="F:zinc ion binding"/>
    <property type="evidence" value="ECO:0007669"/>
    <property type="project" value="UniProtKB-KW"/>
</dbReference>
<dbReference type="InterPro" id="IPR052426">
    <property type="entry name" value="Plant_dev_regulator"/>
</dbReference>
<evidence type="ECO:0000256" key="4">
    <source>
        <dbReference type="ARBA" id="ARBA00022833"/>
    </source>
</evidence>
<organism evidence="11 12">
    <name type="scientific">Eruca vesicaria subsp. sativa</name>
    <name type="common">Garden rocket</name>
    <name type="synonym">Eruca sativa</name>
    <dbReference type="NCBI Taxonomy" id="29727"/>
    <lineage>
        <taxon>Eukaryota</taxon>
        <taxon>Viridiplantae</taxon>
        <taxon>Streptophyta</taxon>
        <taxon>Embryophyta</taxon>
        <taxon>Tracheophyta</taxon>
        <taxon>Spermatophyta</taxon>
        <taxon>Magnoliopsida</taxon>
        <taxon>eudicotyledons</taxon>
        <taxon>Gunneridae</taxon>
        <taxon>Pentapetalae</taxon>
        <taxon>rosids</taxon>
        <taxon>malvids</taxon>
        <taxon>Brassicales</taxon>
        <taxon>Brassicaceae</taxon>
        <taxon>Brassiceae</taxon>
        <taxon>Eruca</taxon>
    </lineage>
</organism>
<evidence type="ECO:0000256" key="2">
    <source>
        <dbReference type="ARBA" id="ARBA00022723"/>
    </source>
</evidence>
<evidence type="ECO:0000256" key="9">
    <source>
        <dbReference type="SAM" id="MobiDB-lite"/>
    </source>
</evidence>
<dbReference type="Gene3D" id="3.30.160.60">
    <property type="entry name" value="Classic Zinc Finger"/>
    <property type="match status" value="1"/>
</dbReference>
<dbReference type="InterPro" id="IPR036236">
    <property type="entry name" value="Znf_C2H2_sf"/>
</dbReference>
<evidence type="ECO:0000256" key="5">
    <source>
        <dbReference type="ARBA" id="ARBA00023015"/>
    </source>
</evidence>
<evidence type="ECO:0000256" key="8">
    <source>
        <dbReference type="PROSITE-ProRule" id="PRU00042"/>
    </source>
</evidence>
<keyword evidence="6" id="KW-0804">Transcription</keyword>
<dbReference type="EMBL" id="CAKOAT010940709">
    <property type="protein sequence ID" value="CAH8391289.1"/>
    <property type="molecule type" value="Genomic_DNA"/>
</dbReference>
<dbReference type="PANTHER" id="PTHR45801:SF107">
    <property type="entry name" value="TRANSCRIPTIONAL REGULATOR SUPERMAN-LIKE"/>
    <property type="match status" value="1"/>
</dbReference>
<keyword evidence="3 8" id="KW-0863">Zinc-finger</keyword>
<keyword evidence="12" id="KW-1185">Reference proteome</keyword>
<accession>A0ABC8M4T9</accession>
<keyword evidence="4" id="KW-0862">Zinc</keyword>
<evidence type="ECO:0000313" key="11">
    <source>
        <dbReference type="EMBL" id="CAH8391289.1"/>
    </source>
</evidence>
<dbReference type="SUPFAM" id="SSF57667">
    <property type="entry name" value="beta-beta-alpha zinc fingers"/>
    <property type="match status" value="1"/>
</dbReference>
<evidence type="ECO:0000256" key="1">
    <source>
        <dbReference type="ARBA" id="ARBA00004123"/>
    </source>
</evidence>
<gene>
    <name evidence="11" type="ORF">ERUC_LOCUS43772</name>
</gene>
<evidence type="ECO:0000256" key="6">
    <source>
        <dbReference type="ARBA" id="ARBA00023163"/>
    </source>
</evidence>
<dbReference type="Pfam" id="PF13912">
    <property type="entry name" value="zf-C2H2_6"/>
    <property type="match status" value="1"/>
</dbReference>
<name>A0ABC8M4T9_ERUVS</name>
<evidence type="ECO:0000256" key="7">
    <source>
        <dbReference type="ARBA" id="ARBA00023242"/>
    </source>
</evidence>
<comment type="subcellular location">
    <subcellularLocation>
        <location evidence="1">Nucleus</location>
    </subcellularLocation>
</comment>
<feature type="compositionally biased region" description="Acidic residues" evidence="9">
    <location>
        <begin position="162"/>
        <end position="173"/>
    </location>
</feature>
<evidence type="ECO:0000313" key="12">
    <source>
        <dbReference type="Proteomes" id="UP001642260"/>
    </source>
</evidence>
<dbReference type="AlphaFoldDB" id="A0ABC8M4T9"/>
<protein>
    <recommendedName>
        <fullName evidence="10">C2H2-type domain-containing protein</fullName>
    </recommendedName>
</protein>
<feature type="region of interest" description="Disordered" evidence="9">
    <location>
        <begin position="148"/>
        <end position="184"/>
    </location>
</feature>
<proteinExistence type="predicted"/>
<sequence length="184" mass="20518">MDPVKRLSSGSIYASDVSDDGAATELMEQATYRCKYCPKTYSNGQALGGHQNIHRRDREIRERQQRAMFANMNQPGPYPYPYPSPFPSQYTLPPGFEQRRYIVDGPDNLDVVYNSSQGPYQSVMAQPHTQSLLSASSPVCLDLCLGVGSSSQDQTQTKEPNDETEEMATETEDHDLSLSLSLKL</sequence>
<comment type="caution">
    <text evidence="11">The sequence shown here is derived from an EMBL/GenBank/DDBJ whole genome shotgun (WGS) entry which is preliminary data.</text>
</comment>
<reference evidence="11 12" key="1">
    <citation type="submission" date="2022-03" db="EMBL/GenBank/DDBJ databases">
        <authorList>
            <person name="Macdonald S."/>
            <person name="Ahmed S."/>
            <person name="Newling K."/>
        </authorList>
    </citation>
    <scope>NUCLEOTIDE SEQUENCE [LARGE SCALE GENOMIC DNA]</scope>
</reference>